<dbReference type="Gene3D" id="3.30.1330.30">
    <property type="match status" value="1"/>
</dbReference>
<dbReference type="Pfam" id="PF01248">
    <property type="entry name" value="Ribosomal_L7Ae"/>
    <property type="match status" value="1"/>
</dbReference>
<dbReference type="KEGG" id="abom:D7I45_02960"/>
<dbReference type="InterPro" id="IPR029064">
    <property type="entry name" value="Ribosomal_eL30-like_sf"/>
</dbReference>
<protein>
    <recommendedName>
        <fullName evidence="1">Ribosomal protein eL8/eL30/eS12/Gadd45 domain-containing protein</fullName>
    </recommendedName>
</protein>
<dbReference type="InterPro" id="IPR004038">
    <property type="entry name" value="Ribosomal_eL8/eL30/eS12/Gad45"/>
</dbReference>
<accession>A0A387AT55</accession>
<proteinExistence type="predicted"/>
<gene>
    <name evidence="2" type="ORF">D7I45_02960</name>
</gene>
<dbReference type="OrthoDB" id="9794863at2"/>
<organism evidence="2 3">
    <name type="scientific">Apilactobacillus bombintestini</name>
    <dbReference type="NCBI Taxonomy" id="2419772"/>
    <lineage>
        <taxon>Bacteria</taxon>
        <taxon>Bacillati</taxon>
        <taxon>Bacillota</taxon>
        <taxon>Bacilli</taxon>
        <taxon>Lactobacillales</taxon>
        <taxon>Lactobacillaceae</taxon>
        <taxon>Apilactobacillus</taxon>
    </lineage>
</organism>
<dbReference type="SUPFAM" id="SSF55315">
    <property type="entry name" value="L30e-like"/>
    <property type="match status" value="1"/>
</dbReference>
<reference evidence="2 3" key="1">
    <citation type="submission" date="2018-09" db="EMBL/GenBank/DDBJ databases">
        <title>Genome sequencing of strain BHWM-4.</title>
        <authorList>
            <person name="Heo J."/>
            <person name="Kim S.-J."/>
            <person name="Kwon S.-W."/>
        </authorList>
    </citation>
    <scope>NUCLEOTIDE SEQUENCE [LARGE SCALE GENOMIC DNA]</scope>
    <source>
        <strain evidence="2 3">BHWM-4</strain>
    </source>
</reference>
<dbReference type="AlphaFoldDB" id="A0A387AT55"/>
<evidence type="ECO:0000313" key="3">
    <source>
        <dbReference type="Proteomes" id="UP000272003"/>
    </source>
</evidence>
<dbReference type="RefSeq" id="WP_120784269.1">
    <property type="nucleotide sequence ID" value="NZ_CP032626.1"/>
</dbReference>
<evidence type="ECO:0000259" key="1">
    <source>
        <dbReference type="Pfam" id="PF01248"/>
    </source>
</evidence>
<sequence>MTNKDKLLNFIGIAKRAGKITTGEDILLGAIRKRKIKFLIIAADSGKASFKKFTDKANYYAIDTNTVLTKEDISKAIGVPRTIIGITDNGFAKRLKEMTNNCKGT</sequence>
<keyword evidence="3" id="KW-1185">Reference proteome</keyword>
<evidence type="ECO:0000313" key="2">
    <source>
        <dbReference type="EMBL" id="AYF92501.1"/>
    </source>
</evidence>
<feature type="domain" description="Ribosomal protein eL8/eL30/eS12/Gadd45" evidence="1">
    <location>
        <begin position="8"/>
        <end position="94"/>
    </location>
</feature>
<name>A0A387AT55_9LACO</name>
<dbReference type="EMBL" id="CP032626">
    <property type="protein sequence ID" value="AYF92501.1"/>
    <property type="molecule type" value="Genomic_DNA"/>
</dbReference>
<dbReference type="Proteomes" id="UP000272003">
    <property type="component" value="Chromosome"/>
</dbReference>